<comment type="caution">
    <text evidence="17">The sequence shown here is derived from an EMBL/GenBank/DDBJ whole genome shotgun (WGS) entry which is preliminary data.</text>
</comment>
<dbReference type="Proteomes" id="UP000638014">
    <property type="component" value="Unassembled WGS sequence"/>
</dbReference>
<evidence type="ECO:0000256" key="13">
    <source>
        <dbReference type="ARBA" id="ARBA00030750"/>
    </source>
</evidence>
<comment type="similarity">
    <text evidence="3 14">Belongs to the GSP F family.</text>
</comment>
<dbReference type="PANTHER" id="PTHR30012:SF0">
    <property type="entry name" value="TYPE II SECRETION SYSTEM PROTEIN F-RELATED"/>
    <property type="match status" value="1"/>
</dbReference>
<keyword evidence="5" id="KW-1003">Cell membrane</keyword>
<feature type="domain" description="Type II secretion system protein GspF" evidence="16">
    <location>
        <begin position="279"/>
        <end position="401"/>
    </location>
</feature>
<dbReference type="PANTHER" id="PTHR30012">
    <property type="entry name" value="GENERAL SECRETION PATHWAY PROTEIN"/>
    <property type="match status" value="1"/>
</dbReference>
<evidence type="ECO:0000259" key="16">
    <source>
        <dbReference type="Pfam" id="PF00482"/>
    </source>
</evidence>
<dbReference type="InterPro" id="IPR011850">
    <property type="entry name" value="T2SS_GspF"/>
</dbReference>
<accession>A0A8J6UFM5</accession>
<dbReference type="FunFam" id="1.20.81.30:FF:000001">
    <property type="entry name" value="Type II secretion system protein F"/>
    <property type="match status" value="2"/>
</dbReference>
<dbReference type="GO" id="GO:0015627">
    <property type="term" value="C:type II protein secretion system complex"/>
    <property type="evidence" value="ECO:0007669"/>
    <property type="project" value="InterPro"/>
</dbReference>
<evidence type="ECO:0000256" key="14">
    <source>
        <dbReference type="RuleBase" id="RU003923"/>
    </source>
</evidence>
<dbReference type="NCBIfam" id="TIGR02120">
    <property type="entry name" value="GspF"/>
    <property type="match status" value="1"/>
</dbReference>
<evidence type="ECO:0000256" key="2">
    <source>
        <dbReference type="ARBA" id="ARBA00004429"/>
    </source>
</evidence>
<dbReference type="GO" id="GO:0005886">
    <property type="term" value="C:plasma membrane"/>
    <property type="evidence" value="ECO:0007669"/>
    <property type="project" value="UniProtKB-SubCell"/>
</dbReference>
<dbReference type="InterPro" id="IPR003004">
    <property type="entry name" value="GspF/PilC"/>
</dbReference>
<dbReference type="InterPro" id="IPR042094">
    <property type="entry name" value="T2SS_GspF_sf"/>
</dbReference>
<protein>
    <recommendedName>
        <fullName evidence="13">General secretion pathway protein F</fullName>
    </recommendedName>
</protein>
<keyword evidence="9" id="KW-0106">Calcium</keyword>
<dbReference type="Gene3D" id="1.20.81.30">
    <property type="entry name" value="Type II secretion system (T2SS), domain F"/>
    <property type="match status" value="2"/>
</dbReference>
<evidence type="ECO:0000256" key="10">
    <source>
        <dbReference type="ARBA" id="ARBA00022927"/>
    </source>
</evidence>
<feature type="domain" description="Type II secretion system protein GspF" evidence="16">
    <location>
        <begin position="77"/>
        <end position="199"/>
    </location>
</feature>
<feature type="transmembrane region" description="Helical" evidence="15">
    <location>
        <begin position="374"/>
        <end position="399"/>
    </location>
</feature>
<dbReference type="Pfam" id="PF00482">
    <property type="entry name" value="T2SSF"/>
    <property type="match status" value="2"/>
</dbReference>
<evidence type="ECO:0000256" key="7">
    <source>
        <dbReference type="ARBA" id="ARBA00022692"/>
    </source>
</evidence>
<dbReference type="GO" id="GO:0015628">
    <property type="term" value="P:protein secretion by the type II secretion system"/>
    <property type="evidence" value="ECO:0007669"/>
    <property type="project" value="InterPro"/>
</dbReference>
<dbReference type="PROSITE" id="PS00874">
    <property type="entry name" value="T2SP_F"/>
    <property type="match status" value="1"/>
</dbReference>
<keyword evidence="10" id="KW-0653">Protein transport</keyword>
<reference evidence="17" key="1">
    <citation type="submission" date="2020-09" db="EMBL/GenBank/DDBJ databases">
        <title>A novel bacterium of genus Neiella, isolated from South China Sea.</title>
        <authorList>
            <person name="Huang H."/>
            <person name="Mo K."/>
            <person name="Hu Y."/>
        </authorList>
    </citation>
    <scope>NUCLEOTIDE SEQUENCE</scope>
    <source>
        <strain evidence="17">HB171785</strain>
    </source>
</reference>
<keyword evidence="18" id="KW-1185">Reference proteome</keyword>
<dbReference type="InterPro" id="IPR018076">
    <property type="entry name" value="T2SS_GspF_dom"/>
</dbReference>
<proteinExistence type="inferred from homology"/>
<keyword evidence="7 14" id="KW-0812">Transmembrane</keyword>
<keyword evidence="8" id="KW-0479">Metal-binding</keyword>
<evidence type="ECO:0000313" key="18">
    <source>
        <dbReference type="Proteomes" id="UP000638014"/>
    </source>
</evidence>
<evidence type="ECO:0000256" key="11">
    <source>
        <dbReference type="ARBA" id="ARBA00022989"/>
    </source>
</evidence>
<keyword evidence="4 14" id="KW-0813">Transport</keyword>
<dbReference type="EMBL" id="JACXAF010000028">
    <property type="protein sequence ID" value="MBD1391109.1"/>
    <property type="molecule type" value="Genomic_DNA"/>
</dbReference>
<keyword evidence="12 15" id="KW-0472">Membrane</keyword>
<keyword evidence="11 15" id="KW-1133">Transmembrane helix</keyword>
<dbReference type="AlphaFoldDB" id="A0A8J6UFM5"/>
<dbReference type="RefSeq" id="WP_191146170.1">
    <property type="nucleotide sequence ID" value="NZ_JACXAF010000028.1"/>
</dbReference>
<sequence length="411" mass="45082">MAVFQYKAISAEGKQAKGVEEAESARQARQQLRERGLMPTQLTEVTDSRAAKSDSAKPSFRSRFRGKISTTDLSLMTRQLATLVQSGLPIEESLHAVAQQSEKQRIASMIMAVRGRVLEGHSLADSLRGFPQIFDELFCATVAAGEKSGHLDEVLNRLADYNEKRQDTRGKVIQALVYPIVLTVIAIGVISLLLAVVVPKVVEQFLHMGQTLPLATRILIGASDFVRDYGIFLLVAVMLIAVVVQRVLSIKRYRFRWHQVQLKLPVAGKVVRGLNTARFARTLSILTASAVPLLDAMRIAGDVLLNLQMKDALRKAADRVREGSSLRASLQETKLFPPIMLHMIASGEKSGELEQMLGRAADNQDREFDSAMTIALGLLGPLVLVAMAAVVLFIVVAILQPILEMQNLVGL</sequence>
<organism evidence="17 18">
    <name type="scientific">Neiella litorisoli</name>
    <dbReference type="NCBI Taxonomy" id="2771431"/>
    <lineage>
        <taxon>Bacteria</taxon>
        <taxon>Pseudomonadati</taxon>
        <taxon>Pseudomonadota</taxon>
        <taxon>Gammaproteobacteria</taxon>
        <taxon>Alteromonadales</taxon>
        <taxon>Echinimonadaceae</taxon>
        <taxon>Neiella</taxon>
    </lineage>
</organism>
<name>A0A8J6UFM5_9GAMM</name>
<feature type="transmembrane region" description="Helical" evidence="15">
    <location>
        <begin position="229"/>
        <end position="248"/>
    </location>
</feature>
<evidence type="ECO:0000256" key="9">
    <source>
        <dbReference type="ARBA" id="ARBA00022837"/>
    </source>
</evidence>
<evidence type="ECO:0000256" key="5">
    <source>
        <dbReference type="ARBA" id="ARBA00022475"/>
    </source>
</evidence>
<evidence type="ECO:0000256" key="8">
    <source>
        <dbReference type="ARBA" id="ARBA00022723"/>
    </source>
</evidence>
<comment type="function">
    <text evidence="1">Component of the type II secretion system inner membrane complex required for the energy-dependent secretion of extracellular factors such as proteases and toxins from the periplasm.</text>
</comment>
<gene>
    <name evidence="17" type="primary">gspF</name>
    <name evidence="17" type="ORF">IC617_16900</name>
</gene>
<evidence type="ECO:0000256" key="4">
    <source>
        <dbReference type="ARBA" id="ARBA00022448"/>
    </source>
</evidence>
<dbReference type="GO" id="GO:0046872">
    <property type="term" value="F:metal ion binding"/>
    <property type="evidence" value="ECO:0007669"/>
    <property type="project" value="UniProtKB-KW"/>
</dbReference>
<comment type="subcellular location">
    <subcellularLocation>
        <location evidence="2 14">Cell inner membrane</location>
        <topology evidence="2 14">Multi-pass membrane protein</topology>
    </subcellularLocation>
</comment>
<feature type="transmembrane region" description="Helical" evidence="15">
    <location>
        <begin position="175"/>
        <end position="198"/>
    </location>
</feature>
<evidence type="ECO:0000256" key="15">
    <source>
        <dbReference type="SAM" id="Phobius"/>
    </source>
</evidence>
<dbReference type="InterPro" id="IPR001992">
    <property type="entry name" value="T2SS_GspF/T4SS_PilC_CS"/>
</dbReference>
<evidence type="ECO:0000256" key="3">
    <source>
        <dbReference type="ARBA" id="ARBA00005745"/>
    </source>
</evidence>
<dbReference type="PRINTS" id="PR00812">
    <property type="entry name" value="BCTERIALGSPF"/>
</dbReference>
<keyword evidence="6" id="KW-0997">Cell inner membrane</keyword>
<evidence type="ECO:0000256" key="12">
    <source>
        <dbReference type="ARBA" id="ARBA00023136"/>
    </source>
</evidence>
<evidence type="ECO:0000313" key="17">
    <source>
        <dbReference type="EMBL" id="MBD1391109.1"/>
    </source>
</evidence>
<evidence type="ECO:0000256" key="1">
    <source>
        <dbReference type="ARBA" id="ARBA00002684"/>
    </source>
</evidence>
<evidence type="ECO:0000256" key="6">
    <source>
        <dbReference type="ARBA" id="ARBA00022519"/>
    </source>
</evidence>